<evidence type="ECO:0000313" key="2">
    <source>
        <dbReference type="EMBL" id="ACM07187.1"/>
    </source>
</evidence>
<gene>
    <name evidence="2" type="ordered locus">trd_A0714</name>
</gene>
<reference evidence="2 3" key="1">
    <citation type="journal article" date="2009" name="PLoS ONE">
        <title>Complete genome sequence of the aerobic CO-oxidizing thermophile Thermomicrobium roseum.</title>
        <authorList>
            <person name="Wu D."/>
            <person name="Raymond J."/>
            <person name="Wu M."/>
            <person name="Chatterji S."/>
            <person name="Ren Q."/>
            <person name="Graham J.E."/>
            <person name="Bryant D.A."/>
            <person name="Robb F."/>
            <person name="Colman A."/>
            <person name="Tallon L.J."/>
            <person name="Badger J.H."/>
            <person name="Madupu R."/>
            <person name="Ward N.L."/>
            <person name="Eisen J.A."/>
        </authorList>
    </citation>
    <scope>NUCLEOTIDE SEQUENCE [LARGE SCALE GENOMIC DNA]</scope>
    <source>
        <strain evidence="3">ATCC 27502 / DSM 5159 / P-2</strain>
        <plasmid evidence="2">unnamed</plasmid>
    </source>
</reference>
<dbReference type="EMBL" id="CP001276">
    <property type="protein sequence ID" value="ACM07187.1"/>
    <property type="molecule type" value="Genomic_DNA"/>
</dbReference>
<keyword evidence="3" id="KW-1185">Reference proteome</keyword>
<accession>B9L4K0</accession>
<proteinExistence type="predicted"/>
<dbReference type="AlphaFoldDB" id="B9L4K0"/>
<geneLocation type="plasmid" evidence="3">
    <name>Tros</name>
</geneLocation>
<evidence type="ECO:0000256" key="1">
    <source>
        <dbReference type="SAM" id="MobiDB-lite"/>
    </source>
</evidence>
<protein>
    <submittedName>
        <fullName evidence="2">Uncharacterized protein</fullName>
    </submittedName>
</protein>
<keyword evidence="2" id="KW-0614">Plasmid</keyword>
<name>B9L4K0_THERP</name>
<sequence length="61" mass="6167">MIAQERLAGEQPRSPGRRAVASNRPRGALAGSRAGDGQKLASLADAATLVGARGSGRVVAR</sequence>
<organism evidence="2 3">
    <name type="scientific">Thermomicrobium roseum (strain ATCC 27502 / DSM 5159 / P-2)</name>
    <dbReference type="NCBI Taxonomy" id="309801"/>
    <lineage>
        <taxon>Bacteria</taxon>
        <taxon>Pseudomonadati</taxon>
        <taxon>Thermomicrobiota</taxon>
        <taxon>Thermomicrobia</taxon>
        <taxon>Thermomicrobiales</taxon>
        <taxon>Thermomicrobiaceae</taxon>
        <taxon>Thermomicrobium</taxon>
    </lineage>
</organism>
<dbReference type="Proteomes" id="UP000000447">
    <property type="component" value="Plasmid unnamed"/>
</dbReference>
<dbReference type="HOGENOM" id="CLU_2921299_0_0_0"/>
<feature type="region of interest" description="Disordered" evidence="1">
    <location>
        <begin position="1"/>
        <end position="37"/>
    </location>
</feature>
<evidence type="ECO:0000313" key="3">
    <source>
        <dbReference type="Proteomes" id="UP000000447"/>
    </source>
</evidence>
<dbReference type="KEGG" id="tro:trd_A0714"/>